<evidence type="ECO:0000256" key="1">
    <source>
        <dbReference type="SAM" id="MobiDB-lite"/>
    </source>
</evidence>
<protein>
    <recommendedName>
        <fullName evidence="5">IgE-binding protein</fullName>
    </recommendedName>
</protein>
<feature type="chain" id="PRO_5002241835" description="IgE-binding protein" evidence="2">
    <location>
        <begin position="19"/>
        <end position="245"/>
    </location>
</feature>
<dbReference type="PANTHER" id="PTHR42047">
    <property type="entry name" value="PROTEIN, PUTATIVE (AFU_ORTHOLOGUE AFUA_6G03560)-RELATED"/>
    <property type="match status" value="1"/>
</dbReference>
<accession>A0A0D2FBZ1</accession>
<dbReference type="STRING" id="348802.A0A0D2FBZ1"/>
<feature type="signal peptide" evidence="2">
    <location>
        <begin position="1"/>
        <end position="18"/>
    </location>
</feature>
<feature type="region of interest" description="Disordered" evidence="1">
    <location>
        <begin position="51"/>
        <end position="71"/>
    </location>
</feature>
<reference evidence="3 4" key="1">
    <citation type="submission" date="2015-01" db="EMBL/GenBank/DDBJ databases">
        <title>The Genome Sequence of Exophiala xenobiotica CBS118157.</title>
        <authorList>
            <consortium name="The Broad Institute Genomics Platform"/>
            <person name="Cuomo C."/>
            <person name="de Hoog S."/>
            <person name="Gorbushina A."/>
            <person name="Stielow B."/>
            <person name="Teixiera M."/>
            <person name="Abouelleil A."/>
            <person name="Chapman S.B."/>
            <person name="Priest M."/>
            <person name="Young S.K."/>
            <person name="Wortman J."/>
            <person name="Nusbaum C."/>
            <person name="Birren B."/>
        </authorList>
    </citation>
    <scope>NUCLEOTIDE SEQUENCE [LARGE SCALE GENOMIC DNA]</scope>
    <source>
        <strain evidence="3 4">CBS 118157</strain>
    </source>
</reference>
<dbReference type="EMBL" id="KN847319">
    <property type="protein sequence ID" value="KIW57569.1"/>
    <property type="molecule type" value="Genomic_DNA"/>
</dbReference>
<name>A0A0D2FBZ1_9EURO</name>
<evidence type="ECO:0000256" key="2">
    <source>
        <dbReference type="SAM" id="SignalP"/>
    </source>
</evidence>
<keyword evidence="2" id="KW-0732">Signal</keyword>
<evidence type="ECO:0000313" key="4">
    <source>
        <dbReference type="Proteomes" id="UP000054342"/>
    </source>
</evidence>
<dbReference type="Proteomes" id="UP000054342">
    <property type="component" value="Unassembled WGS sequence"/>
</dbReference>
<gene>
    <name evidence="3" type="ORF">PV05_06110</name>
</gene>
<keyword evidence="4" id="KW-1185">Reference proteome</keyword>
<evidence type="ECO:0000313" key="3">
    <source>
        <dbReference type="EMBL" id="KIW57569.1"/>
    </source>
</evidence>
<dbReference type="AlphaFoldDB" id="A0A0D2FBZ1"/>
<dbReference type="PANTHER" id="PTHR42047:SF1">
    <property type="entry name" value="PROTEIN, PUTATIVE (AFU_ORTHOLOGUE AFUA_6G03560)-RELATED"/>
    <property type="match status" value="1"/>
</dbReference>
<dbReference type="GeneID" id="25328018"/>
<organism evidence="3 4">
    <name type="scientific">Exophiala xenobiotica</name>
    <dbReference type="NCBI Taxonomy" id="348802"/>
    <lineage>
        <taxon>Eukaryota</taxon>
        <taxon>Fungi</taxon>
        <taxon>Dikarya</taxon>
        <taxon>Ascomycota</taxon>
        <taxon>Pezizomycotina</taxon>
        <taxon>Eurotiomycetes</taxon>
        <taxon>Chaetothyriomycetidae</taxon>
        <taxon>Chaetothyriales</taxon>
        <taxon>Herpotrichiellaceae</taxon>
        <taxon>Exophiala</taxon>
    </lineage>
</organism>
<sequence>MRFFNSAAISVLPALASASPHPQGGAALCTGVPYGYAGGCGFSNSTASSLSTTRSTSTSTASSTTTSATSGAITTPTTPITVVSVRSGSAIDYLRMNAAGLRFYLGGDTLSYCPSQVDQIGACPAGNETVFSLCNMAVVVPGGQQIYVTPHGEIGYTQAHSSFRPVGSILCPFVYRKRQDAPFGMLSTQAFGATGFMACPTEGNTWQVFANMQNATVPGGNVTDCLPFGAIALDSAQAFAAWQYT</sequence>
<dbReference type="InterPro" id="IPR052820">
    <property type="entry name" value="PhiA_domain"/>
</dbReference>
<evidence type="ECO:0008006" key="5">
    <source>
        <dbReference type="Google" id="ProtNLM"/>
    </source>
</evidence>
<dbReference type="HOGENOM" id="CLU_078556_0_0_1"/>
<dbReference type="OrthoDB" id="5430620at2759"/>
<dbReference type="RefSeq" id="XP_013318153.1">
    <property type="nucleotide sequence ID" value="XM_013462699.1"/>
</dbReference>
<proteinExistence type="predicted"/>